<dbReference type="RefSeq" id="WP_154553299.1">
    <property type="nucleotide sequence ID" value="NZ_VUNA01000001.1"/>
</dbReference>
<organism evidence="1 2">
    <name type="scientific">Mogibacterium kristiansenii</name>
    <dbReference type="NCBI Taxonomy" id="2606708"/>
    <lineage>
        <taxon>Bacteria</taxon>
        <taxon>Bacillati</taxon>
        <taxon>Bacillota</taxon>
        <taxon>Clostridia</taxon>
        <taxon>Peptostreptococcales</taxon>
        <taxon>Anaerovoracaceae</taxon>
        <taxon>Mogibacterium</taxon>
    </lineage>
</organism>
<accession>A0A6N7XIH8</accession>
<gene>
    <name evidence="1" type="ORF">FYJ65_00010</name>
</gene>
<dbReference type="Proteomes" id="UP000469424">
    <property type="component" value="Unassembled WGS sequence"/>
</dbReference>
<name>A0A6N7XIH8_9FIRM</name>
<protein>
    <submittedName>
        <fullName evidence="1">Uncharacterized protein</fullName>
    </submittedName>
</protein>
<sequence length="305" mass="34872">MTTVFLKVISGILQQHEELLRKYKKKALTLKDYDGIFLKAHTTNGRTYFTGHRPGKKPKYIGNEKHTTVQRIQNLRATKVLISMLESNIAALKHFQDNYIDITTEEIRKRLPKCYVPANLREAELSLDTAQKWYQKLLELKESIPVKYPEKCTVSTIDGTLVRSRIEAIIYDHLVSAGLLVIYEFPIIIEGRIVYPDFLILHPLTGKLYILEHLGYWYHDAKGAGYRNNFCIKTVELASLGFVLGKNILTTFEDGGGTIDTEKIDKMIQREFFTSPTVQEKTTGVNPEEFLKQQMQAQAAARMAG</sequence>
<dbReference type="EMBL" id="VUNA01000001">
    <property type="protein sequence ID" value="MST69736.1"/>
    <property type="molecule type" value="Genomic_DNA"/>
</dbReference>
<proteinExistence type="predicted"/>
<comment type="caution">
    <text evidence="1">The sequence shown here is derived from an EMBL/GenBank/DDBJ whole genome shotgun (WGS) entry which is preliminary data.</text>
</comment>
<evidence type="ECO:0000313" key="1">
    <source>
        <dbReference type="EMBL" id="MST69736.1"/>
    </source>
</evidence>
<reference evidence="1 2" key="1">
    <citation type="submission" date="2019-08" db="EMBL/GenBank/DDBJ databases">
        <title>In-depth cultivation of the pig gut microbiome towards novel bacterial diversity and tailored functional studies.</title>
        <authorList>
            <person name="Wylensek D."/>
            <person name="Hitch T.C.A."/>
            <person name="Clavel T."/>
        </authorList>
    </citation>
    <scope>NUCLEOTIDE SEQUENCE [LARGE SCALE GENOMIC DNA]</scope>
    <source>
        <strain evidence="1 2">WCA-MUC-591-APC-4B</strain>
    </source>
</reference>
<dbReference type="AlphaFoldDB" id="A0A6N7XIH8"/>
<evidence type="ECO:0000313" key="2">
    <source>
        <dbReference type="Proteomes" id="UP000469424"/>
    </source>
</evidence>
<keyword evidence="2" id="KW-1185">Reference proteome</keyword>